<gene>
    <name evidence="2" type="ORF">CK820_G0048009</name>
</gene>
<dbReference type="Proteomes" id="UP000236370">
    <property type="component" value="Unassembled WGS sequence"/>
</dbReference>
<feature type="region of interest" description="Disordered" evidence="1">
    <location>
        <begin position="1"/>
        <end position="134"/>
    </location>
</feature>
<evidence type="ECO:0000256" key="1">
    <source>
        <dbReference type="SAM" id="MobiDB-lite"/>
    </source>
</evidence>
<reference evidence="2 3" key="1">
    <citation type="submission" date="2017-12" db="EMBL/GenBank/DDBJ databases">
        <title>High-resolution comparative analysis of great ape genomes.</title>
        <authorList>
            <person name="Pollen A."/>
            <person name="Hastie A."/>
            <person name="Hormozdiari F."/>
            <person name="Dougherty M."/>
            <person name="Liu R."/>
            <person name="Chaisson M."/>
            <person name="Hoppe E."/>
            <person name="Hill C."/>
            <person name="Pang A."/>
            <person name="Hillier L."/>
            <person name="Baker C."/>
            <person name="Armstrong J."/>
            <person name="Shendure J."/>
            <person name="Paten B."/>
            <person name="Wilson R."/>
            <person name="Chao H."/>
            <person name="Schneider V."/>
            <person name="Ventura M."/>
            <person name="Kronenberg Z."/>
            <person name="Murali S."/>
            <person name="Gordon D."/>
            <person name="Cantsilieris S."/>
            <person name="Munson K."/>
            <person name="Nelson B."/>
            <person name="Raja A."/>
            <person name="Underwood J."/>
            <person name="Diekhans M."/>
            <person name="Fiddes I."/>
            <person name="Haussler D."/>
            <person name="Eichler E."/>
        </authorList>
    </citation>
    <scope>NUCLEOTIDE SEQUENCE [LARGE SCALE GENOMIC DNA]</scope>
    <source>
        <strain evidence="2">Yerkes chimp pedigree #C0471</strain>
    </source>
</reference>
<feature type="compositionally biased region" description="Basic and acidic residues" evidence="1">
    <location>
        <begin position="7"/>
        <end position="18"/>
    </location>
</feature>
<accession>A0A2J8JGB7</accession>
<name>A0A2J8JGB7_PANTR</name>
<organism evidence="2 3">
    <name type="scientific">Pan troglodytes</name>
    <name type="common">Chimpanzee</name>
    <dbReference type="NCBI Taxonomy" id="9598"/>
    <lineage>
        <taxon>Eukaryota</taxon>
        <taxon>Metazoa</taxon>
        <taxon>Chordata</taxon>
        <taxon>Craniata</taxon>
        <taxon>Vertebrata</taxon>
        <taxon>Euteleostomi</taxon>
        <taxon>Mammalia</taxon>
        <taxon>Eutheria</taxon>
        <taxon>Euarchontoglires</taxon>
        <taxon>Primates</taxon>
        <taxon>Haplorrhini</taxon>
        <taxon>Catarrhini</taxon>
        <taxon>Hominidae</taxon>
        <taxon>Pan</taxon>
    </lineage>
</organism>
<dbReference type="AlphaFoldDB" id="A0A2J8JGB7"/>
<proteinExistence type="predicted"/>
<protein>
    <submittedName>
        <fullName evidence="2">TEPSIN isoform 1</fullName>
    </submittedName>
</protein>
<dbReference type="EMBL" id="NBAG03000462">
    <property type="protein sequence ID" value="PNI21815.1"/>
    <property type="molecule type" value="Genomic_DNA"/>
</dbReference>
<evidence type="ECO:0000313" key="3">
    <source>
        <dbReference type="Proteomes" id="UP000236370"/>
    </source>
</evidence>
<evidence type="ECO:0000313" key="2">
    <source>
        <dbReference type="EMBL" id="PNI21815.1"/>
    </source>
</evidence>
<sequence>MAAAPPLRDRLSFLHRVSEGGPPGPRSHGSSRAPHSPDSPRAGAIDLASPRRVAAPGPFARADAPELPARPPRRPRAFQAGPSKPGLPSRAFQAGPAERKGDGHSQTLGERTGLGQHSVASDGREGAADPVDVEPLCPCCWRPGGLAARRPP</sequence>
<comment type="caution">
    <text evidence="2">The sequence shown here is derived from an EMBL/GenBank/DDBJ whole genome shotgun (WGS) entry which is preliminary data.</text>
</comment>